<protein>
    <submittedName>
        <fullName evidence="2">Uncharacterized protein</fullName>
    </submittedName>
</protein>
<keyword evidence="1" id="KW-1133">Transmembrane helix</keyword>
<feature type="transmembrane region" description="Helical" evidence="1">
    <location>
        <begin position="27"/>
        <end position="50"/>
    </location>
</feature>
<comment type="caution">
    <text evidence="2">The sequence shown here is derived from an EMBL/GenBank/DDBJ whole genome shotgun (WGS) entry which is preliminary data.</text>
</comment>
<proteinExistence type="predicted"/>
<reference evidence="2 3" key="1">
    <citation type="submission" date="2019-04" db="EMBL/GenBank/DDBJ databases">
        <authorList>
            <person name="Fouts D."/>
            <person name="Sutton G."/>
            <person name="Singh I."/>
            <person name="Nguyen K."/>
        </authorList>
    </citation>
    <scope>NUCLEOTIDE SEQUENCE [LARGE SCALE GENOMIC DNA]</scope>
    <source>
        <strain evidence="2 3">55</strain>
    </source>
</reference>
<dbReference type="Proteomes" id="UP000304895">
    <property type="component" value="Unassembled WGS sequence"/>
</dbReference>
<organism evidence="2 3">
    <name type="scientific">Klebsiella pneumoniae subsp. pneumoniae</name>
    <dbReference type="NCBI Taxonomy" id="72407"/>
    <lineage>
        <taxon>Bacteria</taxon>
        <taxon>Pseudomonadati</taxon>
        <taxon>Pseudomonadota</taxon>
        <taxon>Gammaproteobacteria</taxon>
        <taxon>Enterobacterales</taxon>
        <taxon>Enterobacteriaceae</taxon>
        <taxon>Klebsiella/Raoultella group</taxon>
        <taxon>Klebsiella</taxon>
        <taxon>Klebsiella pneumoniae complex</taxon>
    </lineage>
</organism>
<name>A0A422Y1S5_KLEPN</name>
<dbReference type="AlphaFoldDB" id="A0A422Y1S5"/>
<accession>A0A422Y1S5</accession>
<sequence>MLSSGYGPEYSKMGYVRFRGIRSGCPIIFFFRLSYLSLSNYLSVIFFFLLHCRFIGLYQDVLTLNASAK</sequence>
<dbReference type="EMBL" id="SSUJ01000001">
    <property type="protein sequence ID" value="THI34254.1"/>
    <property type="molecule type" value="Genomic_DNA"/>
</dbReference>
<gene>
    <name evidence="2" type="ORF">E9161_00695</name>
</gene>
<keyword evidence="1" id="KW-0812">Transmembrane</keyword>
<evidence type="ECO:0000313" key="3">
    <source>
        <dbReference type="Proteomes" id="UP000304895"/>
    </source>
</evidence>
<evidence type="ECO:0000256" key="1">
    <source>
        <dbReference type="SAM" id="Phobius"/>
    </source>
</evidence>
<keyword evidence="1" id="KW-0472">Membrane</keyword>
<evidence type="ECO:0000313" key="2">
    <source>
        <dbReference type="EMBL" id="THI34254.1"/>
    </source>
</evidence>